<dbReference type="InterPro" id="IPR052898">
    <property type="entry name" value="ACAD10-like"/>
</dbReference>
<dbReference type="PANTHER" id="PTHR47829">
    <property type="entry name" value="HYDROLASE, PUTATIVE (AFU_ORTHOLOGUE AFUA_1G12880)-RELATED"/>
    <property type="match status" value="1"/>
</dbReference>
<dbReference type="PANTHER" id="PTHR47829:SF1">
    <property type="entry name" value="HAD FAMILY PHOSPHATASE"/>
    <property type="match status" value="1"/>
</dbReference>
<dbReference type="CDD" id="cd05154">
    <property type="entry name" value="ACAD10_11_N-like"/>
    <property type="match status" value="1"/>
</dbReference>
<name>A0A1B1JXC7_RHOOP</name>
<evidence type="ECO:0000259" key="1">
    <source>
        <dbReference type="Pfam" id="PF01636"/>
    </source>
</evidence>
<evidence type="ECO:0000313" key="2">
    <source>
        <dbReference type="EMBL" id="ANS25010.1"/>
    </source>
</evidence>
<dbReference type="InterPro" id="IPR011009">
    <property type="entry name" value="Kinase-like_dom_sf"/>
</dbReference>
<dbReference type="GO" id="GO:0016740">
    <property type="term" value="F:transferase activity"/>
    <property type="evidence" value="ECO:0007669"/>
    <property type="project" value="UniProtKB-KW"/>
</dbReference>
<dbReference type="InterPro" id="IPR002575">
    <property type="entry name" value="Aminoglycoside_PTrfase"/>
</dbReference>
<dbReference type="PATRIC" id="fig|37919.13.peg.261"/>
<dbReference type="Pfam" id="PF01636">
    <property type="entry name" value="APH"/>
    <property type="match status" value="1"/>
</dbReference>
<gene>
    <name evidence="2" type="ORF">R1CP_01285</name>
</gene>
<dbReference type="EMBL" id="CP009111">
    <property type="protein sequence ID" value="ANS25010.1"/>
    <property type="molecule type" value="Genomic_DNA"/>
</dbReference>
<dbReference type="Gene3D" id="3.90.1200.10">
    <property type="match status" value="1"/>
</dbReference>
<dbReference type="AlphaFoldDB" id="A0A1B1JXC7"/>
<sequence>MTTSHAEADTHEDREDSAGVDLTALAHYLDGALDGGVRGDLAVSLISGGRSNPTYRVADADRTWVLRRPPYGHVLPSAHDMKREFTVIRGLAGTAVPVPDAVLLCQDKDVLGASFYLMELVDGTPVGTVEQASALTPDDRRRLGFDLADTLAALHGVDPDAVGLGSFGRPDGYLERQLDRWARQWEASRTTDRPEVSVLLDKLRRALPTSHFPGIVHGDVKLDNVLASRADAGKIVAVLDWEMATLGDTLADVGIMLSFWDQPGAVDNPITKGLARLDGFPTRAELLDRYATQRGIEIPDIDWYTVFADFKIAVILEGINARHAQGDTVGGGFDDVGDMVGPLLQRALDLAAASPVSELRR</sequence>
<dbReference type="SUPFAM" id="SSF56112">
    <property type="entry name" value="Protein kinase-like (PK-like)"/>
    <property type="match status" value="1"/>
</dbReference>
<evidence type="ECO:0000313" key="3">
    <source>
        <dbReference type="Proteomes" id="UP000186108"/>
    </source>
</evidence>
<dbReference type="InterPro" id="IPR041726">
    <property type="entry name" value="ACAD10_11_N"/>
</dbReference>
<proteinExistence type="predicted"/>
<dbReference type="Gene3D" id="3.30.200.20">
    <property type="entry name" value="Phosphorylase Kinase, domain 1"/>
    <property type="match status" value="1"/>
</dbReference>
<dbReference type="RefSeq" id="WP_005254774.1">
    <property type="nucleotide sequence ID" value="NZ_CP009111.1"/>
</dbReference>
<keyword evidence="2" id="KW-0808">Transferase</keyword>
<accession>A0A1B1JXC7</accession>
<organism evidence="2 3">
    <name type="scientific">Rhodococcus opacus</name>
    <name type="common">Nocardia opaca</name>
    <dbReference type="NCBI Taxonomy" id="37919"/>
    <lineage>
        <taxon>Bacteria</taxon>
        <taxon>Bacillati</taxon>
        <taxon>Actinomycetota</taxon>
        <taxon>Actinomycetes</taxon>
        <taxon>Mycobacteriales</taxon>
        <taxon>Nocardiaceae</taxon>
        <taxon>Rhodococcus</taxon>
    </lineage>
</organism>
<protein>
    <submittedName>
        <fullName evidence="2">Phosphotransferase</fullName>
    </submittedName>
</protein>
<dbReference type="Proteomes" id="UP000186108">
    <property type="component" value="Chromosome"/>
</dbReference>
<feature type="domain" description="Aminoglycoside phosphotransferase" evidence="1">
    <location>
        <begin position="43"/>
        <end position="264"/>
    </location>
</feature>
<reference evidence="2 3" key="1">
    <citation type="submission" date="2014-07" db="EMBL/GenBank/DDBJ databases">
        <authorList>
            <person name="Zhang J.E."/>
            <person name="Yang H."/>
            <person name="Guo J."/>
            <person name="Deng Z."/>
            <person name="Luo H."/>
            <person name="Luo M."/>
            <person name="Zhao B."/>
        </authorList>
    </citation>
    <scope>NUCLEOTIDE SEQUENCE [LARGE SCALE GENOMIC DNA]</scope>
    <source>
        <strain evidence="2 3">1CP</strain>
    </source>
</reference>